<dbReference type="InterPro" id="IPR030678">
    <property type="entry name" value="Peptide/Ni-bd"/>
</dbReference>
<dbReference type="Proteomes" id="UP000483286">
    <property type="component" value="Unassembled WGS sequence"/>
</dbReference>
<evidence type="ECO:0000313" key="6">
    <source>
        <dbReference type="Proteomes" id="UP000483286"/>
    </source>
</evidence>
<dbReference type="SUPFAM" id="SSF53850">
    <property type="entry name" value="Periplasmic binding protein-like II"/>
    <property type="match status" value="1"/>
</dbReference>
<accession>A0A7C9M5V5</accession>
<evidence type="ECO:0000256" key="2">
    <source>
        <dbReference type="ARBA" id="ARBA00022729"/>
    </source>
</evidence>
<protein>
    <submittedName>
        <fullName evidence="5">ABC transporter substrate-binding protein</fullName>
    </submittedName>
</protein>
<dbReference type="EMBL" id="WQLB01000008">
    <property type="protein sequence ID" value="MVN86685.1"/>
    <property type="molecule type" value="Genomic_DNA"/>
</dbReference>
<proteinExistence type="inferred from homology"/>
<dbReference type="GO" id="GO:0043190">
    <property type="term" value="C:ATP-binding cassette (ABC) transporter complex"/>
    <property type="evidence" value="ECO:0007669"/>
    <property type="project" value="InterPro"/>
</dbReference>
<dbReference type="InterPro" id="IPR023765">
    <property type="entry name" value="SBP_5_CS"/>
</dbReference>
<evidence type="ECO:0000313" key="5">
    <source>
        <dbReference type="EMBL" id="MVN86685.1"/>
    </source>
</evidence>
<evidence type="ECO:0000256" key="1">
    <source>
        <dbReference type="ARBA" id="ARBA00005695"/>
    </source>
</evidence>
<evidence type="ECO:0000256" key="3">
    <source>
        <dbReference type="SAM" id="SignalP"/>
    </source>
</evidence>
<dbReference type="PROSITE" id="PS01040">
    <property type="entry name" value="SBP_BACTERIAL_5"/>
    <property type="match status" value="1"/>
</dbReference>
<name>A0A7C9M5V5_9DEIO</name>
<dbReference type="PANTHER" id="PTHR30290:SF34">
    <property type="entry name" value="ABC TRANSPORTER, PERIPLASMIC OLIGO-PEPTIDE BINDING PROTEIN, PUTATIVE-RELATED"/>
    <property type="match status" value="1"/>
</dbReference>
<dbReference type="AlphaFoldDB" id="A0A7C9M5V5"/>
<dbReference type="GO" id="GO:1904680">
    <property type="term" value="F:peptide transmembrane transporter activity"/>
    <property type="evidence" value="ECO:0007669"/>
    <property type="project" value="TreeGrafter"/>
</dbReference>
<feature type="domain" description="Solute-binding protein family 5" evidence="4">
    <location>
        <begin position="79"/>
        <end position="497"/>
    </location>
</feature>
<dbReference type="GO" id="GO:0015833">
    <property type="term" value="P:peptide transport"/>
    <property type="evidence" value="ECO:0007669"/>
    <property type="project" value="TreeGrafter"/>
</dbReference>
<feature type="chain" id="PRO_5028947818" evidence="3">
    <location>
        <begin position="22"/>
        <end position="583"/>
    </location>
</feature>
<dbReference type="InterPro" id="IPR000914">
    <property type="entry name" value="SBP_5_dom"/>
</dbReference>
<gene>
    <name evidence="5" type="ORF">GO986_07900</name>
</gene>
<organism evidence="5 6">
    <name type="scientific">Deinococcus arboris</name>
    <dbReference type="NCBI Taxonomy" id="2682977"/>
    <lineage>
        <taxon>Bacteria</taxon>
        <taxon>Thermotogati</taxon>
        <taxon>Deinococcota</taxon>
        <taxon>Deinococci</taxon>
        <taxon>Deinococcales</taxon>
        <taxon>Deinococcaceae</taxon>
        <taxon>Deinococcus</taxon>
    </lineage>
</organism>
<dbReference type="Gene3D" id="3.40.190.10">
    <property type="entry name" value="Periplasmic binding protein-like II"/>
    <property type="match status" value="1"/>
</dbReference>
<dbReference type="PIRSF" id="PIRSF002741">
    <property type="entry name" value="MppA"/>
    <property type="match status" value="1"/>
</dbReference>
<dbReference type="InterPro" id="IPR039424">
    <property type="entry name" value="SBP_5"/>
</dbReference>
<feature type="signal peptide" evidence="3">
    <location>
        <begin position="1"/>
        <end position="21"/>
    </location>
</feature>
<reference evidence="5 6" key="1">
    <citation type="submission" date="2019-12" db="EMBL/GenBank/DDBJ databases">
        <title>Deinococcus sp. HMF7620 Genome sequencing and assembly.</title>
        <authorList>
            <person name="Kang H."/>
            <person name="Kim H."/>
            <person name="Joh K."/>
        </authorList>
    </citation>
    <scope>NUCLEOTIDE SEQUENCE [LARGE SCALE GENOMIC DNA]</scope>
    <source>
        <strain evidence="5 6">HMF7620</strain>
    </source>
</reference>
<dbReference type="CDD" id="cd08512">
    <property type="entry name" value="PBP2_NikA_DppA_OppA_like_7"/>
    <property type="match status" value="1"/>
</dbReference>
<dbReference type="GO" id="GO:0042597">
    <property type="term" value="C:periplasmic space"/>
    <property type="evidence" value="ECO:0007669"/>
    <property type="project" value="UniProtKB-ARBA"/>
</dbReference>
<dbReference type="Gene3D" id="3.10.105.10">
    <property type="entry name" value="Dipeptide-binding Protein, Domain 3"/>
    <property type="match status" value="1"/>
</dbReference>
<keyword evidence="2 3" id="KW-0732">Signal</keyword>
<comment type="similarity">
    <text evidence="1">Belongs to the bacterial solute-binding protein 5 family.</text>
</comment>
<comment type="caution">
    <text evidence="5">The sequence shown here is derived from an EMBL/GenBank/DDBJ whole genome shotgun (WGS) entry which is preliminary data.</text>
</comment>
<sequence length="583" mass="62976">MKYTRPLGAAALATLALTLAACNNRSGNAGNGTADTLVVQESADIPTLDPGTTYDTASGQIVENLYETLLTYDGSSISELAPQLATEWKEENGGREYRFTLREGVKFHSGNDMTCADAEYSFRRNLVTNTADSGNWFISESLLGTGANANDDKSITWQRITDAVRCDDQTLVFTLPKTDPAFLAKLAYVGQSIVDSKHAIEVGEWDGTEATWKDAVGKDLAGSPLSQKPSGTGAYKLVERSATAVTATAFEDYWGEAPKLKNVLIQKVPESAPRIQAFLAGDADLIETGGRAIIEEQLRDQDGVVVVDDLADTTAAGISLNQNIKKGGSLGSGKLDGQGIPANFFSDADVRRGFVAAFDVPKYIEQVQTGKGEARNFLLPETFPGYDGSVETASFDPEIARAAFQRAWGGQVWENGFILNASYRAGSAANQTAMELLKTNIEALNPKFKVNLTAKEWSEMIKSGTAGTEAMMPTAWAPDYADPDNFVHTFYASEGYYNPRIGAGDAQIDGWINEARATTDTDRRNDLYSQIAARAQEQALYIIMPSNPTVFVHRDNLQGAGEATFNPLSAFITGTLWKNLSKS</sequence>
<keyword evidence="6" id="KW-1185">Reference proteome</keyword>
<dbReference type="PROSITE" id="PS51257">
    <property type="entry name" value="PROKAR_LIPOPROTEIN"/>
    <property type="match status" value="1"/>
</dbReference>
<dbReference type="PANTHER" id="PTHR30290">
    <property type="entry name" value="PERIPLASMIC BINDING COMPONENT OF ABC TRANSPORTER"/>
    <property type="match status" value="1"/>
</dbReference>
<evidence type="ECO:0000259" key="4">
    <source>
        <dbReference type="Pfam" id="PF00496"/>
    </source>
</evidence>
<dbReference type="RefSeq" id="WP_157458742.1">
    <property type="nucleotide sequence ID" value="NZ_WQLB01000008.1"/>
</dbReference>
<dbReference type="Pfam" id="PF00496">
    <property type="entry name" value="SBP_bac_5"/>
    <property type="match status" value="1"/>
</dbReference>